<dbReference type="PANTHER" id="PTHR11552">
    <property type="entry name" value="GLUCOSE-METHANOL-CHOLINE GMC OXIDOREDUCTASE"/>
    <property type="match status" value="1"/>
</dbReference>
<evidence type="ECO:0000256" key="5">
    <source>
        <dbReference type="PIRSR" id="PIRSR000137-2"/>
    </source>
</evidence>
<dbReference type="Pfam" id="PF00732">
    <property type="entry name" value="GMC_oxred_N"/>
    <property type="match status" value="1"/>
</dbReference>
<dbReference type="Pfam" id="PF05199">
    <property type="entry name" value="GMC_oxred_C"/>
    <property type="match status" value="1"/>
</dbReference>
<keyword evidence="3" id="KW-0285">Flavoprotein</keyword>
<keyword evidence="9" id="KW-1185">Reference proteome</keyword>
<dbReference type="AlphaFoldDB" id="A0A418SIM2"/>
<dbReference type="PIRSF" id="PIRSF000137">
    <property type="entry name" value="Alcohol_oxidase"/>
    <property type="match status" value="1"/>
</dbReference>
<dbReference type="GO" id="GO:0050660">
    <property type="term" value="F:flavin adenine dinucleotide binding"/>
    <property type="evidence" value="ECO:0007669"/>
    <property type="project" value="InterPro"/>
</dbReference>
<keyword evidence="8" id="KW-0560">Oxidoreductase</keyword>
<dbReference type="KEGG" id="palw:PSAL_024180"/>
<feature type="domain" description="Glucose-methanol-choline oxidoreductase N-terminal" evidence="6">
    <location>
        <begin position="3"/>
        <end position="293"/>
    </location>
</feature>
<comment type="cofactor">
    <cofactor evidence="1 5">
        <name>FAD</name>
        <dbReference type="ChEBI" id="CHEBI:57692"/>
    </cofactor>
</comment>
<comment type="similarity">
    <text evidence="2">Belongs to the GMC oxidoreductase family.</text>
</comment>
<dbReference type="GO" id="GO:0050237">
    <property type="term" value="F:pyridoxine 4-oxidase activity"/>
    <property type="evidence" value="ECO:0007669"/>
    <property type="project" value="UniProtKB-EC"/>
</dbReference>
<protein>
    <submittedName>
        <fullName evidence="8">Pyridoxine 4-oxidase</fullName>
        <ecNumber evidence="8">1.1.3.12</ecNumber>
    </submittedName>
</protein>
<dbReference type="PANTHER" id="PTHR11552:SF147">
    <property type="entry name" value="CHOLINE DEHYDROGENASE, MITOCHONDRIAL"/>
    <property type="match status" value="1"/>
</dbReference>
<evidence type="ECO:0000256" key="4">
    <source>
        <dbReference type="ARBA" id="ARBA00022827"/>
    </source>
</evidence>
<feature type="domain" description="Glucose-methanol-choline oxidoreductase C-terminal" evidence="7">
    <location>
        <begin position="365"/>
        <end position="498"/>
    </location>
</feature>
<dbReference type="InterPro" id="IPR012132">
    <property type="entry name" value="GMC_OxRdtase"/>
</dbReference>
<dbReference type="RefSeq" id="WP_119838490.1">
    <property type="nucleotide sequence ID" value="NZ_CP060436.1"/>
</dbReference>
<evidence type="ECO:0000256" key="2">
    <source>
        <dbReference type="ARBA" id="ARBA00010790"/>
    </source>
</evidence>
<organism evidence="8 9">
    <name type="scientific">Pseudooceanicola algae</name>
    <dbReference type="NCBI Taxonomy" id="1537215"/>
    <lineage>
        <taxon>Bacteria</taxon>
        <taxon>Pseudomonadati</taxon>
        <taxon>Pseudomonadota</taxon>
        <taxon>Alphaproteobacteria</taxon>
        <taxon>Rhodobacterales</taxon>
        <taxon>Paracoccaceae</taxon>
        <taxon>Pseudooceanicola</taxon>
    </lineage>
</organism>
<dbReference type="InterPro" id="IPR036188">
    <property type="entry name" value="FAD/NAD-bd_sf"/>
</dbReference>
<dbReference type="SUPFAM" id="SSF51905">
    <property type="entry name" value="FAD/NAD(P)-binding domain"/>
    <property type="match status" value="1"/>
</dbReference>
<dbReference type="Gene3D" id="3.50.50.60">
    <property type="entry name" value="FAD/NAD(P)-binding domain"/>
    <property type="match status" value="1"/>
</dbReference>
<dbReference type="SUPFAM" id="SSF54373">
    <property type="entry name" value="FAD-linked reductases, C-terminal domain"/>
    <property type="match status" value="1"/>
</dbReference>
<dbReference type="InterPro" id="IPR007867">
    <property type="entry name" value="GMC_OxRtase_C"/>
</dbReference>
<name>A0A418SIM2_9RHOB</name>
<keyword evidence="4 5" id="KW-0274">FAD</keyword>
<reference evidence="8 9" key="1">
    <citation type="submission" date="2020-08" db="EMBL/GenBank/DDBJ databases">
        <title>Genome sequence of Rhodobacteraceae bacterium Lw-13e.</title>
        <authorList>
            <person name="Poehlein A."/>
            <person name="Wolter L."/>
            <person name="Daniel R."/>
            <person name="Brinkhoff T."/>
        </authorList>
    </citation>
    <scope>NUCLEOTIDE SEQUENCE [LARGE SCALE GENOMIC DNA]</scope>
    <source>
        <strain evidence="8 9">Lw-13e</strain>
    </source>
</reference>
<gene>
    <name evidence="8" type="primary">pno</name>
    <name evidence="8" type="ORF">PSAL_024180</name>
</gene>
<evidence type="ECO:0000313" key="8">
    <source>
        <dbReference type="EMBL" id="QPM91169.1"/>
    </source>
</evidence>
<dbReference type="OrthoDB" id="9785276at2"/>
<accession>A0A418SIM2</accession>
<dbReference type="EMBL" id="CP060436">
    <property type="protein sequence ID" value="QPM91169.1"/>
    <property type="molecule type" value="Genomic_DNA"/>
</dbReference>
<evidence type="ECO:0000256" key="3">
    <source>
        <dbReference type="ARBA" id="ARBA00022630"/>
    </source>
</evidence>
<dbReference type="InterPro" id="IPR000172">
    <property type="entry name" value="GMC_OxRdtase_N"/>
</dbReference>
<sequence length="509" mass="54315">MTDILILGAGSAGCILAARLSQDPTCEVTLVEAGGWPNDPDIARPAMWPFIQGRDFDWGFVTEPQPGTAGRRHHWARGRALGGSSNLHAMAHVRGHPEDFDTWARLTGSQRWSYDSLLPYFRMSESCSTGADDLHGGDGPMPVLLPQGESHPIVGDYIRSWTALGLPRLADHNGREMIGATPNALMIRDGRRVTVADAYLTSEVLARPNLTVLDDTLVHRLTVQGARVTGAEVTRHGQPGTVTGGCVLLAMGAIASPLLLMRSGYGDPAVLSAAGIACRDARSEIGRNLHDHLLGAGNLYRSARPLAPSRLQLSESMTYQSADPSRTTGKPDIVVGCVVGPSAAEGFDAPPPGEAFTLLFGVTHPTSRGALHVTGPRIDDKPVIDPRYLQTDHDRRMFRIALDRARAVARSAPLSEWVQEEVLPGPVVADDAALDDFIARSAITHHHPVGTCRMGADEASVTDADLRMRGLDNLWIVDSSVIPAITAGPVHAAVMALAESFAAGMRAEG</sequence>
<feature type="binding site" evidence="5">
    <location>
        <position position="218"/>
    </location>
    <ligand>
        <name>FAD</name>
        <dbReference type="ChEBI" id="CHEBI:57692"/>
    </ligand>
</feature>
<evidence type="ECO:0000313" key="9">
    <source>
        <dbReference type="Proteomes" id="UP000283786"/>
    </source>
</evidence>
<dbReference type="Gene3D" id="3.30.560.10">
    <property type="entry name" value="Glucose Oxidase, domain 3"/>
    <property type="match status" value="1"/>
</dbReference>
<evidence type="ECO:0000259" key="6">
    <source>
        <dbReference type="Pfam" id="PF00732"/>
    </source>
</evidence>
<evidence type="ECO:0000256" key="1">
    <source>
        <dbReference type="ARBA" id="ARBA00001974"/>
    </source>
</evidence>
<dbReference type="EC" id="1.1.3.12" evidence="8"/>
<proteinExistence type="inferred from homology"/>
<dbReference type="Proteomes" id="UP000283786">
    <property type="component" value="Chromosome"/>
</dbReference>
<evidence type="ECO:0000259" key="7">
    <source>
        <dbReference type="Pfam" id="PF05199"/>
    </source>
</evidence>